<dbReference type="VEuPathDB" id="VectorBase:GPAI041442"/>
<evidence type="ECO:0000313" key="3">
    <source>
        <dbReference type="Proteomes" id="UP000092445"/>
    </source>
</evidence>
<dbReference type="Proteomes" id="UP000092445">
    <property type="component" value="Unassembled WGS sequence"/>
</dbReference>
<keyword evidence="3" id="KW-1185">Reference proteome</keyword>
<keyword evidence="1" id="KW-0812">Transmembrane</keyword>
<dbReference type="EnsemblMetazoa" id="GPAI041442-RA">
    <property type="protein sequence ID" value="GPAI041442-PA"/>
    <property type="gene ID" value="GPAI041442"/>
</dbReference>
<accession>A0A1B0ACR1</accession>
<name>A0A1B0ACR1_GLOPL</name>
<feature type="transmembrane region" description="Helical" evidence="1">
    <location>
        <begin position="47"/>
        <end position="71"/>
    </location>
</feature>
<reference evidence="3" key="1">
    <citation type="submission" date="2014-03" db="EMBL/GenBank/DDBJ databases">
        <authorList>
            <person name="Aksoy S."/>
            <person name="Warren W."/>
            <person name="Wilson R.K."/>
        </authorList>
    </citation>
    <scope>NUCLEOTIDE SEQUENCE [LARGE SCALE GENOMIC DNA]</scope>
    <source>
        <strain evidence="3">IAEA</strain>
    </source>
</reference>
<proteinExistence type="predicted"/>
<dbReference type="AlphaFoldDB" id="A0A1B0ACR1"/>
<sequence length="153" mass="17120">MTLSRHIVLSSIVVLHCSNPVLVVAIISSNLTGYRHKRIQVSSNQLVGLLVAIRLSSSVIYIVIIYVVAIYDEGIRNYMNACYYKSRRLLSLKAEAMASSPVIRHHSFTINNCFYANIKTGFTSFQFHLLSLSLATQQTKLAVAKNIAVCWDL</sequence>
<evidence type="ECO:0000313" key="2">
    <source>
        <dbReference type="EnsemblMetazoa" id="GPAI041442-PA"/>
    </source>
</evidence>
<protein>
    <submittedName>
        <fullName evidence="2">Uncharacterized protein</fullName>
    </submittedName>
</protein>
<keyword evidence="1" id="KW-0472">Membrane</keyword>
<keyword evidence="1" id="KW-1133">Transmembrane helix</keyword>
<organism evidence="2 3">
    <name type="scientific">Glossina pallidipes</name>
    <name type="common">Tsetse fly</name>
    <dbReference type="NCBI Taxonomy" id="7398"/>
    <lineage>
        <taxon>Eukaryota</taxon>
        <taxon>Metazoa</taxon>
        <taxon>Ecdysozoa</taxon>
        <taxon>Arthropoda</taxon>
        <taxon>Hexapoda</taxon>
        <taxon>Insecta</taxon>
        <taxon>Pterygota</taxon>
        <taxon>Neoptera</taxon>
        <taxon>Endopterygota</taxon>
        <taxon>Diptera</taxon>
        <taxon>Brachycera</taxon>
        <taxon>Muscomorpha</taxon>
        <taxon>Hippoboscoidea</taxon>
        <taxon>Glossinidae</taxon>
        <taxon>Glossina</taxon>
    </lineage>
</organism>
<evidence type="ECO:0000256" key="1">
    <source>
        <dbReference type="SAM" id="Phobius"/>
    </source>
</evidence>
<feature type="transmembrane region" description="Helical" evidence="1">
    <location>
        <begin position="7"/>
        <end position="27"/>
    </location>
</feature>
<reference evidence="2" key="2">
    <citation type="submission" date="2020-05" db="UniProtKB">
        <authorList>
            <consortium name="EnsemblMetazoa"/>
        </authorList>
    </citation>
    <scope>IDENTIFICATION</scope>
    <source>
        <strain evidence="2">IAEA</strain>
    </source>
</reference>